<dbReference type="PANTHER" id="PTHR11136:SF0">
    <property type="entry name" value="DIHYDROFOLATE SYNTHETASE-RELATED"/>
    <property type="match status" value="1"/>
</dbReference>
<evidence type="ECO:0008006" key="10">
    <source>
        <dbReference type="Google" id="ProtNLM"/>
    </source>
</evidence>
<accession>A0A6N9H484</accession>
<evidence type="ECO:0000256" key="4">
    <source>
        <dbReference type="ARBA" id="ARBA00022741"/>
    </source>
</evidence>
<dbReference type="GO" id="GO:0008841">
    <property type="term" value="F:dihydrofolate synthase activity"/>
    <property type="evidence" value="ECO:0007669"/>
    <property type="project" value="TreeGrafter"/>
</dbReference>
<dbReference type="RefSeq" id="WP_160952318.1">
    <property type="nucleotide sequence ID" value="NZ_WWEQ01000006.1"/>
</dbReference>
<keyword evidence="9" id="KW-1185">Reference proteome</keyword>
<dbReference type="SUPFAM" id="SSF53623">
    <property type="entry name" value="MurD-like peptide ligases, catalytic domain"/>
    <property type="match status" value="1"/>
</dbReference>
<feature type="region of interest" description="Disordered" evidence="7">
    <location>
        <begin position="23"/>
        <end position="48"/>
    </location>
</feature>
<evidence type="ECO:0000256" key="6">
    <source>
        <dbReference type="ARBA" id="ARBA00022842"/>
    </source>
</evidence>
<keyword evidence="6" id="KW-0460">Magnesium</keyword>
<keyword evidence="2" id="KW-0436">Ligase</keyword>
<evidence type="ECO:0000256" key="2">
    <source>
        <dbReference type="ARBA" id="ARBA00022598"/>
    </source>
</evidence>
<name>A0A6N9H484_9MICO</name>
<dbReference type="GO" id="GO:0005737">
    <property type="term" value="C:cytoplasm"/>
    <property type="evidence" value="ECO:0007669"/>
    <property type="project" value="TreeGrafter"/>
</dbReference>
<reference evidence="8 9" key="1">
    <citation type="submission" date="2020-01" db="EMBL/GenBank/DDBJ databases">
        <authorList>
            <person name="Deng T."/>
        </authorList>
    </citation>
    <scope>NUCLEOTIDE SEQUENCE [LARGE SCALE GENOMIC DNA]</scope>
    <source>
        <strain evidence="8 9">5221</strain>
    </source>
</reference>
<dbReference type="Proteomes" id="UP000469215">
    <property type="component" value="Unassembled WGS sequence"/>
</dbReference>
<evidence type="ECO:0000256" key="7">
    <source>
        <dbReference type="SAM" id="MobiDB-lite"/>
    </source>
</evidence>
<comment type="caution">
    <text evidence="8">The sequence shown here is derived from an EMBL/GenBank/DDBJ whole genome shotgun (WGS) entry which is preliminary data.</text>
</comment>
<dbReference type="PANTHER" id="PTHR11136">
    <property type="entry name" value="FOLYLPOLYGLUTAMATE SYNTHASE-RELATED"/>
    <property type="match status" value="1"/>
</dbReference>
<evidence type="ECO:0000256" key="3">
    <source>
        <dbReference type="ARBA" id="ARBA00022723"/>
    </source>
</evidence>
<dbReference type="SUPFAM" id="SSF53244">
    <property type="entry name" value="MurD-like peptide ligases, peptide-binding domain"/>
    <property type="match status" value="1"/>
</dbReference>
<keyword evidence="4" id="KW-0547">Nucleotide-binding</keyword>
<keyword evidence="5" id="KW-0067">ATP-binding</keyword>
<evidence type="ECO:0000313" key="9">
    <source>
        <dbReference type="Proteomes" id="UP000469215"/>
    </source>
</evidence>
<organism evidence="8 9">
    <name type="scientific">Brevibacterium rongguiense</name>
    <dbReference type="NCBI Taxonomy" id="2695267"/>
    <lineage>
        <taxon>Bacteria</taxon>
        <taxon>Bacillati</taxon>
        <taxon>Actinomycetota</taxon>
        <taxon>Actinomycetes</taxon>
        <taxon>Micrococcales</taxon>
        <taxon>Brevibacteriaceae</taxon>
        <taxon>Brevibacterium</taxon>
    </lineage>
</organism>
<dbReference type="InterPro" id="IPR036565">
    <property type="entry name" value="Mur-like_cat_sf"/>
</dbReference>
<evidence type="ECO:0000256" key="5">
    <source>
        <dbReference type="ARBA" id="ARBA00022840"/>
    </source>
</evidence>
<evidence type="ECO:0000256" key="1">
    <source>
        <dbReference type="ARBA" id="ARBA00008276"/>
    </source>
</evidence>
<dbReference type="GO" id="GO:0046872">
    <property type="term" value="F:metal ion binding"/>
    <property type="evidence" value="ECO:0007669"/>
    <property type="project" value="UniProtKB-KW"/>
</dbReference>
<comment type="similarity">
    <text evidence="1">Belongs to the folylpolyglutamate synthase family.</text>
</comment>
<dbReference type="AlphaFoldDB" id="A0A6N9H484"/>
<dbReference type="GO" id="GO:0004326">
    <property type="term" value="F:tetrahydrofolylpolyglutamate synthase activity"/>
    <property type="evidence" value="ECO:0007669"/>
    <property type="project" value="InterPro"/>
</dbReference>
<evidence type="ECO:0000313" key="8">
    <source>
        <dbReference type="EMBL" id="MYM18877.1"/>
    </source>
</evidence>
<protein>
    <recommendedName>
        <fullName evidence="10">Mur ligase central domain-containing protein</fullName>
    </recommendedName>
</protein>
<dbReference type="InterPro" id="IPR001645">
    <property type="entry name" value="Folylpolyglutamate_synth"/>
</dbReference>
<keyword evidence="3" id="KW-0479">Metal-binding</keyword>
<dbReference type="GO" id="GO:0005524">
    <property type="term" value="F:ATP binding"/>
    <property type="evidence" value="ECO:0007669"/>
    <property type="project" value="UniProtKB-KW"/>
</dbReference>
<dbReference type="Gene3D" id="3.40.1190.10">
    <property type="entry name" value="Mur-like, catalytic domain"/>
    <property type="match status" value="1"/>
</dbReference>
<feature type="compositionally biased region" description="Low complexity" evidence="7">
    <location>
        <begin position="23"/>
        <end position="37"/>
    </location>
</feature>
<sequence length="437" mass="44941">MPAEGWDEPFFREWKAARALESNSALESSSSLESSRAPGALTPRTIGRSRARSRLAVTRLGLGSGPAGRGLPVPALLVVGSKGKGTAVAAASWALSSRAGLRVGTITSPPLRSNRERIRLDGRPLTPAQAGVLADRTAALLAALGPFDPAEGYLPPSGLFTLVGLAHLLEAGVQALVVEEGLGGLSDDVSLFDYDVVAATQIFPEHTDVLGGSLAAVAADLLGTITPATRAVIAHPAQPAEARERLAAQPAPVTEVQEEATIARTNLAVGLAAARALCEVRALTAPRPPQAHAPAQAQAPTPAQARAALSLPGRLSHHAHAGAEWIVDAAISPPGVRAALAHARAHLRPDFLVLAGFPDTKDVDACVDALGGREALFVGAGSDYLRYDRLAGRGAVLDTAQAVARAERTGRDVLTVGTMSFAGAVLTALDAPVGAWW</sequence>
<dbReference type="EMBL" id="WWEQ01000006">
    <property type="protein sequence ID" value="MYM18877.1"/>
    <property type="molecule type" value="Genomic_DNA"/>
</dbReference>
<proteinExistence type="inferred from homology"/>
<gene>
    <name evidence="8" type="ORF">GSY69_02485</name>
</gene>
<dbReference type="InterPro" id="IPR036615">
    <property type="entry name" value="Mur_ligase_C_dom_sf"/>
</dbReference>